<dbReference type="AlphaFoldDB" id="A0A832G6S9"/>
<evidence type="ECO:0000313" key="2">
    <source>
        <dbReference type="EMBL" id="HGT47710.1"/>
    </source>
</evidence>
<evidence type="ECO:0000256" key="1">
    <source>
        <dbReference type="SAM" id="Coils"/>
    </source>
</evidence>
<gene>
    <name evidence="2" type="ORF">ENS56_06725</name>
</gene>
<dbReference type="Gene3D" id="1.10.287.500">
    <property type="entry name" value="Helix hairpin bin"/>
    <property type="match status" value="1"/>
</dbReference>
<reference evidence="2" key="1">
    <citation type="journal article" date="2020" name="mSystems">
        <title>Genome- and Community-Level Interaction Insights into Carbon Utilization and Element Cycling Functions of Hydrothermarchaeota in Hydrothermal Sediment.</title>
        <authorList>
            <person name="Zhou Z."/>
            <person name="Liu Y."/>
            <person name="Xu W."/>
            <person name="Pan J."/>
            <person name="Luo Z.H."/>
            <person name="Li M."/>
        </authorList>
    </citation>
    <scope>NUCLEOTIDE SEQUENCE [LARGE SCALE GENOMIC DNA]</scope>
    <source>
        <strain evidence="2">SpSt-500</strain>
    </source>
</reference>
<organism evidence="2">
    <name type="scientific">Ignavibacterium album</name>
    <dbReference type="NCBI Taxonomy" id="591197"/>
    <lineage>
        <taxon>Bacteria</taxon>
        <taxon>Pseudomonadati</taxon>
        <taxon>Ignavibacteriota</taxon>
        <taxon>Ignavibacteria</taxon>
        <taxon>Ignavibacteriales</taxon>
        <taxon>Ignavibacteriaceae</taxon>
        <taxon>Ignavibacterium</taxon>
    </lineage>
</organism>
<accession>A0A832G6S9</accession>
<dbReference type="GO" id="GO:0003824">
    <property type="term" value="F:catalytic activity"/>
    <property type="evidence" value="ECO:0007669"/>
    <property type="project" value="InterPro"/>
</dbReference>
<dbReference type="SUPFAM" id="SSF75708">
    <property type="entry name" value="Chemotaxis phosphatase CheZ"/>
    <property type="match status" value="1"/>
</dbReference>
<name>A0A832G6S9_9BACT</name>
<comment type="caution">
    <text evidence="2">The sequence shown here is derived from an EMBL/GenBank/DDBJ whole genome shotgun (WGS) entry which is preliminary data.</text>
</comment>
<dbReference type="EMBL" id="DSVI01000007">
    <property type="protein sequence ID" value="HGT47710.1"/>
    <property type="molecule type" value="Genomic_DNA"/>
</dbReference>
<proteinExistence type="predicted"/>
<protein>
    <recommendedName>
        <fullName evidence="3">Chemotaxis protein CheZ</fullName>
    </recommendedName>
</protein>
<dbReference type="GO" id="GO:0009288">
    <property type="term" value="C:bacterial-type flagellum"/>
    <property type="evidence" value="ECO:0007669"/>
    <property type="project" value="InterPro"/>
</dbReference>
<dbReference type="Pfam" id="PF04344">
    <property type="entry name" value="CheZ"/>
    <property type="match status" value="1"/>
</dbReference>
<dbReference type="InterPro" id="IPR007439">
    <property type="entry name" value="Chemotax_Pase_CheZ"/>
</dbReference>
<dbReference type="GO" id="GO:0050920">
    <property type="term" value="P:regulation of chemotaxis"/>
    <property type="evidence" value="ECO:0007669"/>
    <property type="project" value="InterPro"/>
</dbReference>
<sequence length="253" mass="28870">MNSEAVMTRLFDKLNDLKSIFLYSEKLIPVIQSLIDFMRDTIPLLENINHSITDSAAKIPKVSHQINNVTNATELATNEILDLVDKMLNETQHSESMLERLLELEQEKAELIREVAMESNSPRAAELLQKYDEKYDNTARLEVILGVVKNIKEYANNITISLQVQDITAQQLAAVNHLIDSVQKKLGSLIHDIEKTQLKSADDLHIPFEESMTFDPNARYQNGFSSQQMVDDVMSKKISPTTQEEIDKLFHKE</sequence>
<evidence type="ECO:0008006" key="3">
    <source>
        <dbReference type="Google" id="ProtNLM"/>
    </source>
</evidence>
<feature type="coiled-coil region" evidence="1">
    <location>
        <begin position="94"/>
        <end position="121"/>
    </location>
</feature>
<keyword evidence="1" id="KW-0175">Coiled coil</keyword>